<feature type="domain" description="Rhodanese" evidence="1">
    <location>
        <begin position="24"/>
        <end position="116"/>
    </location>
</feature>
<proteinExistence type="predicted"/>
<dbReference type="EC" id="2.8.1.1" evidence="2"/>
<feature type="domain" description="Rhodanese" evidence="1">
    <location>
        <begin position="149"/>
        <end position="240"/>
    </location>
</feature>
<dbReference type="InterPro" id="IPR036873">
    <property type="entry name" value="Rhodanese-like_dom_sf"/>
</dbReference>
<dbReference type="SMART" id="SM00450">
    <property type="entry name" value="RHOD"/>
    <property type="match status" value="3"/>
</dbReference>
<organism evidence="2 3">
    <name type="scientific">Achromobacter animicus</name>
    <dbReference type="NCBI Taxonomy" id="1389935"/>
    <lineage>
        <taxon>Bacteria</taxon>
        <taxon>Pseudomonadati</taxon>
        <taxon>Pseudomonadota</taxon>
        <taxon>Betaproteobacteria</taxon>
        <taxon>Burkholderiales</taxon>
        <taxon>Alcaligenaceae</taxon>
        <taxon>Achromobacter</taxon>
    </lineage>
</organism>
<dbReference type="Proteomes" id="UP000494214">
    <property type="component" value="Unassembled WGS sequence"/>
</dbReference>
<reference evidence="2 3" key="1">
    <citation type="submission" date="2020-04" db="EMBL/GenBank/DDBJ databases">
        <authorList>
            <person name="De Canck E."/>
        </authorList>
    </citation>
    <scope>NUCLEOTIDE SEQUENCE [LARGE SCALE GENOMIC DNA]</scope>
    <source>
        <strain evidence="2 3">LMG 26690</strain>
    </source>
</reference>
<accession>A0A6S7ABB9</accession>
<dbReference type="Pfam" id="PF00581">
    <property type="entry name" value="Rhodanese"/>
    <property type="match status" value="3"/>
</dbReference>
<feature type="domain" description="Rhodanese" evidence="1">
    <location>
        <begin position="294"/>
        <end position="362"/>
    </location>
</feature>
<feature type="domain" description="Rhodanese" evidence="1">
    <location>
        <begin position="394"/>
        <end position="477"/>
    </location>
</feature>
<dbReference type="EMBL" id="CADIJM010000010">
    <property type="protein sequence ID" value="CAB3723846.1"/>
    <property type="molecule type" value="Genomic_DNA"/>
</dbReference>
<evidence type="ECO:0000313" key="3">
    <source>
        <dbReference type="Proteomes" id="UP000494214"/>
    </source>
</evidence>
<keyword evidence="2" id="KW-0808">Transferase</keyword>
<keyword evidence="3" id="KW-1185">Reference proteome</keyword>
<evidence type="ECO:0000313" key="2">
    <source>
        <dbReference type="EMBL" id="CAB3723846.1"/>
    </source>
</evidence>
<protein>
    <submittedName>
        <fullName evidence="2">Thiosulfate sulfurtransferase GlpE</fullName>
        <ecNumber evidence="2">2.8.1.1</ecNumber>
    </submittedName>
</protein>
<dbReference type="PANTHER" id="PTHR43031:SF16">
    <property type="entry name" value="OXIDOREDUCTASE"/>
    <property type="match status" value="1"/>
</dbReference>
<gene>
    <name evidence="2" type="primary">glpE_2</name>
    <name evidence="2" type="ORF">LMG26690_04166</name>
</gene>
<dbReference type="AlphaFoldDB" id="A0A6S7ABB9"/>
<dbReference type="Gene3D" id="3.40.250.10">
    <property type="entry name" value="Rhodanese-like domain"/>
    <property type="match status" value="4"/>
</dbReference>
<dbReference type="InterPro" id="IPR050229">
    <property type="entry name" value="GlpE_sulfurtransferase"/>
</dbReference>
<dbReference type="SUPFAM" id="SSF52821">
    <property type="entry name" value="Rhodanese/Cell cycle control phosphatase"/>
    <property type="match status" value="4"/>
</dbReference>
<dbReference type="PROSITE" id="PS50206">
    <property type="entry name" value="RHODANESE_3"/>
    <property type="match status" value="4"/>
</dbReference>
<name>A0A6S7ABB9_9BURK</name>
<sequence length="535" mass="58077">MMQSSHDQQSASVDSHTLKQWLHDGGEIALLDVREHGQYGESHLFYAAPVPYSRLEIDIVRLAPRLGARVVVYDNGGDDDTAARAARALAALGYTNVHRLAGGLAQWQRDGYAAFAGVNVPSKTFGELAEEVFHTPRIGARELAERQRRGDDLIVLDGRPFAEYQKMSIPGGICCPNGELALRAHTLATRPDTTIVINCAGRTRSIIGAQTLINLGVPNPVYALENGTQGWYLEDLQLEHGARRRYADDVPQDDVPALAQRSAQLARRHGVPSANAAQVQAWLGDSARTTFLCDVRSAEEFAQGSLPGAQHAPGGQLIQATDQYIAVRGARIVVFDAEGVRAPVVASWLRQMGWDACTLEEGSDASLRNDVAAALMPPITVLSDTQLADALSLGAQAIDIRPSMRYRARHVAGARWSIRPRLERLTLDPARPVILLAEDAALAAWAANDVRALGVSDVKANTGTPESWTAQGIALESTPADPPDSDCIDYLFFVHDRHDGNKAAARQYLAWETNLVKQIDERERATYRFPGAPAG</sequence>
<dbReference type="InterPro" id="IPR001763">
    <property type="entry name" value="Rhodanese-like_dom"/>
</dbReference>
<dbReference type="PANTHER" id="PTHR43031">
    <property type="entry name" value="FAD-DEPENDENT OXIDOREDUCTASE"/>
    <property type="match status" value="1"/>
</dbReference>
<evidence type="ECO:0000259" key="1">
    <source>
        <dbReference type="PROSITE" id="PS50206"/>
    </source>
</evidence>
<dbReference type="GO" id="GO:0004792">
    <property type="term" value="F:thiosulfate-cyanide sulfurtransferase activity"/>
    <property type="evidence" value="ECO:0007669"/>
    <property type="project" value="UniProtKB-EC"/>
</dbReference>